<proteinExistence type="predicted"/>
<evidence type="ECO:0008006" key="3">
    <source>
        <dbReference type="Google" id="ProtNLM"/>
    </source>
</evidence>
<evidence type="ECO:0000313" key="2">
    <source>
        <dbReference type="Proteomes" id="UP001331561"/>
    </source>
</evidence>
<comment type="caution">
    <text evidence="1">The sequence shown here is derived from an EMBL/GenBank/DDBJ whole genome shotgun (WGS) entry which is preliminary data.</text>
</comment>
<dbReference type="EMBL" id="JAYXHS010000001">
    <property type="protein sequence ID" value="MEC5385312.1"/>
    <property type="molecule type" value="Genomic_DNA"/>
</dbReference>
<organism evidence="1 2">
    <name type="scientific">Uliginosibacterium silvisoli</name>
    <dbReference type="NCBI Taxonomy" id="3114758"/>
    <lineage>
        <taxon>Bacteria</taxon>
        <taxon>Pseudomonadati</taxon>
        <taxon>Pseudomonadota</taxon>
        <taxon>Betaproteobacteria</taxon>
        <taxon>Rhodocyclales</taxon>
        <taxon>Zoogloeaceae</taxon>
        <taxon>Uliginosibacterium</taxon>
    </lineage>
</organism>
<dbReference type="RefSeq" id="WP_327598271.1">
    <property type="nucleotide sequence ID" value="NZ_JAYXHS010000001.1"/>
</dbReference>
<reference evidence="1 2" key="1">
    <citation type="submission" date="2024-01" db="EMBL/GenBank/DDBJ databases">
        <title>Uliginosibacterium soil sp. nov.</title>
        <authorList>
            <person name="Lv Y."/>
        </authorList>
    </citation>
    <scope>NUCLEOTIDE SEQUENCE [LARGE SCALE GENOMIC DNA]</scope>
    <source>
        <strain evidence="1 2">H3</strain>
    </source>
</reference>
<protein>
    <recommendedName>
        <fullName evidence="3">Secreted protein</fullName>
    </recommendedName>
</protein>
<accession>A0ABU6K1L9</accession>
<name>A0ABU6K1L9_9RHOO</name>
<keyword evidence="2" id="KW-1185">Reference proteome</keyword>
<sequence>MVVAIASAALAMIWTFMTVSLNFSGERRAFTGRTLFPGSMAVLEIPQRSIGPDCIFSELNEPAATQHVLRARAVCHETVRLPAASV</sequence>
<evidence type="ECO:0000313" key="1">
    <source>
        <dbReference type="EMBL" id="MEC5385312.1"/>
    </source>
</evidence>
<dbReference type="Proteomes" id="UP001331561">
    <property type="component" value="Unassembled WGS sequence"/>
</dbReference>
<gene>
    <name evidence="1" type="ORF">VVD49_06230</name>
</gene>